<keyword evidence="3 6" id="KW-0378">Hydrolase</keyword>
<protein>
    <recommendedName>
        <fullName evidence="6">Phospholipase A1</fullName>
        <ecNumber evidence="6">3.1.1.-</ecNumber>
    </recommendedName>
</protein>
<name>A0ABC8X9W8_9POAL</name>
<evidence type="ECO:0000256" key="1">
    <source>
        <dbReference type="ARBA" id="ARBA00003523"/>
    </source>
</evidence>
<comment type="similarity">
    <text evidence="2 6">Belongs to the AB hydrolase superfamily. Lipase family.</text>
</comment>
<dbReference type="SUPFAM" id="SSF53474">
    <property type="entry name" value="alpha/beta-Hydrolases"/>
    <property type="match status" value="1"/>
</dbReference>
<comment type="function">
    <text evidence="1 6">Acylhydrolase that catalyzes the hydrolysis of phospholipids at the sn-1 position.</text>
</comment>
<dbReference type="EC" id="3.1.1.-" evidence="6"/>
<dbReference type="EMBL" id="OZ075124">
    <property type="protein sequence ID" value="CAL4923214.1"/>
    <property type="molecule type" value="Genomic_DNA"/>
</dbReference>
<dbReference type="Gene3D" id="3.40.50.1820">
    <property type="entry name" value="alpha/beta hydrolase"/>
    <property type="match status" value="2"/>
</dbReference>
<keyword evidence="10" id="KW-1185">Reference proteome</keyword>
<dbReference type="PANTHER" id="PTHR31828">
    <property type="entry name" value="PHOSPHOLIPASE A1-IIGAMMA"/>
    <property type="match status" value="1"/>
</dbReference>
<dbReference type="InterPro" id="IPR033556">
    <property type="entry name" value="PLA"/>
</dbReference>
<keyword evidence="4 6" id="KW-0442">Lipid degradation</keyword>
<gene>
    <name evidence="9" type="ORF">URODEC1_LOCUS22173</name>
</gene>
<dbReference type="CDD" id="cd00519">
    <property type="entry name" value="Lipase_3"/>
    <property type="match status" value="1"/>
</dbReference>
<dbReference type="GO" id="GO:0008970">
    <property type="term" value="F:phospholipase A1 activity"/>
    <property type="evidence" value="ECO:0007669"/>
    <property type="project" value="UniProtKB-UniRule"/>
</dbReference>
<evidence type="ECO:0000259" key="8">
    <source>
        <dbReference type="Pfam" id="PF01764"/>
    </source>
</evidence>
<feature type="compositionally biased region" description="Gly residues" evidence="7">
    <location>
        <begin position="1"/>
        <end position="15"/>
    </location>
</feature>
<proteinExistence type="inferred from homology"/>
<dbReference type="InterPro" id="IPR002921">
    <property type="entry name" value="Fungal_lipase-type"/>
</dbReference>
<evidence type="ECO:0000256" key="3">
    <source>
        <dbReference type="ARBA" id="ARBA00022801"/>
    </source>
</evidence>
<dbReference type="GO" id="GO:0016042">
    <property type="term" value="P:lipid catabolic process"/>
    <property type="evidence" value="ECO:0007669"/>
    <property type="project" value="UniProtKB-UniRule"/>
</dbReference>
<evidence type="ECO:0000256" key="7">
    <source>
        <dbReference type="SAM" id="MobiDB-lite"/>
    </source>
</evidence>
<organism evidence="9 10">
    <name type="scientific">Urochloa decumbens</name>
    <dbReference type="NCBI Taxonomy" id="240449"/>
    <lineage>
        <taxon>Eukaryota</taxon>
        <taxon>Viridiplantae</taxon>
        <taxon>Streptophyta</taxon>
        <taxon>Embryophyta</taxon>
        <taxon>Tracheophyta</taxon>
        <taxon>Spermatophyta</taxon>
        <taxon>Magnoliopsida</taxon>
        <taxon>Liliopsida</taxon>
        <taxon>Poales</taxon>
        <taxon>Poaceae</taxon>
        <taxon>PACMAD clade</taxon>
        <taxon>Panicoideae</taxon>
        <taxon>Panicodae</taxon>
        <taxon>Paniceae</taxon>
        <taxon>Melinidinae</taxon>
        <taxon>Urochloa</taxon>
    </lineage>
</organism>
<dbReference type="Pfam" id="PF01764">
    <property type="entry name" value="Lipase_3"/>
    <property type="match status" value="1"/>
</dbReference>
<feature type="region of interest" description="Disordered" evidence="7">
    <location>
        <begin position="1"/>
        <end position="20"/>
    </location>
</feature>
<evidence type="ECO:0000256" key="2">
    <source>
        <dbReference type="ARBA" id="ARBA00010701"/>
    </source>
</evidence>
<dbReference type="InterPro" id="IPR029058">
    <property type="entry name" value="AB_hydrolase_fold"/>
</dbReference>
<sequence length="368" mass="40431">MPSSGTGNGGTVGGQDKGKGWRELHGARSWDGLLDPLDLELRKSVISYGEMVQAAEDGFNAEERSPHVGACLYGHSDLLRATGADDAAGRYEVTKFLYATSAVPCPFLQIVESNFIGYVATSAKELLGWERAMVHSGFLTMYTATNAHSKFNISTSARDQVHEEVKRLMELYKDEETSITVTGYSLGAALSILNAVDIVAHRLNLPPGVGRRSHCPVTAIVFACPRVGNPAFSHAFHSFRYLRALHVRNEGDPVHNLPPAAFKYADVGVALDIHTRRSPYLRPVDMLHMLERVANLHNLECYLHGVAGEQGAAGGFKLEVDRDVALVNKSAHALTEEHHVPTNWWVAQNKRMVRGADGHWKLNDFVQI</sequence>
<dbReference type="PANTHER" id="PTHR31828:SF53">
    <property type="entry name" value="PHOSPHOLIPASE A1"/>
    <property type="match status" value="1"/>
</dbReference>
<reference evidence="10" key="1">
    <citation type="submission" date="2024-06" db="EMBL/GenBank/DDBJ databases">
        <authorList>
            <person name="Ryan C."/>
        </authorList>
    </citation>
    <scope>NUCLEOTIDE SEQUENCE [LARGE SCALE GENOMIC DNA]</scope>
</reference>
<dbReference type="AlphaFoldDB" id="A0ABC8X9W8"/>
<reference evidence="9 10" key="2">
    <citation type="submission" date="2024-10" db="EMBL/GenBank/DDBJ databases">
        <authorList>
            <person name="Ryan C."/>
        </authorList>
    </citation>
    <scope>NUCLEOTIDE SEQUENCE [LARGE SCALE GENOMIC DNA]</scope>
</reference>
<accession>A0ABC8X9W8</accession>
<keyword evidence="5 6" id="KW-0443">Lipid metabolism</keyword>
<evidence type="ECO:0000256" key="6">
    <source>
        <dbReference type="RuleBase" id="RU367093"/>
    </source>
</evidence>
<feature type="domain" description="Fungal lipase-type" evidence="8">
    <location>
        <begin position="131"/>
        <end position="260"/>
    </location>
</feature>
<evidence type="ECO:0000313" key="9">
    <source>
        <dbReference type="EMBL" id="CAL4923214.1"/>
    </source>
</evidence>
<evidence type="ECO:0000256" key="4">
    <source>
        <dbReference type="ARBA" id="ARBA00022963"/>
    </source>
</evidence>
<evidence type="ECO:0000313" key="10">
    <source>
        <dbReference type="Proteomes" id="UP001497457"/>
    </source>
</evidence>
<dbReference type="Proteomes" id="UP001497457">
    <property type="component" value="Chromosome 14rd"/>
</dbReference>
<evidence type="ECO:0000256" key="5">
    <source>
        <dbReference type="ARBA" id="ARBA00023098"/>
    </source>
</evidence>